<gene>
    <name evidence="2" type="ORF">Slin15195_G124690</name>
</gene>
<evidence type="ECO:0000256" key="1">
    <source>
        <dbReference type="SAM" id="Phobius"/>
    </source>
</evidence>
<evidence type="ECO:0000313" key="2">
    <source>
        <dbReference type="EMBL" id="USW59150.1"/>
    </source>
</evidence>
<dbReference type="EMBL" id="CP099429">
    <property type="protein sequence ID" value="USW59150.1"/>
    <property type="molecule type" value="Genomic_DNA"/>
</dbReference>
<keyword evidence="1" id="KW-1133">Transmembrane helix</keyword>
<reference evidence="2" key="1">
    <citation type="submission" date="2022-06" db="EMBL/GenBank/DDBJ databases">
        <title>Complete genome sequences of two strains of the flax pathogen Septoria linicola.</title>
        <authorList>
            <person name="Lapalu N."/>
            <person name="Simon A."/>
            <person name="Demenou B."/>
            <person name="Paumier D."/>
            <person name="Guillot M.-P."/>
            <person name="Gout L."/>
            <person name="Valade R."/>
        </authorList>
    </citation>
    <scope>NUCLEOTIDE SEQUENCE</scope>
    <source>
        <strain evidence="2">SE15195</strain>
    </source>
</reference>
<name>A0A9Q9B1X3_9PEZI</name>
<keyword evidence="3" id="KW-1185">Reference proteome</keyword>
<organism evidence="2 3">
    <name type="scientific">Septoria linicola</name>
    <dbReference type="NCBI Taxonomy" id="215465"/>
    <lineage>
        <taxon>Eukaryota</taxon>
        <taxon>Fungi</taxon>
        <taxon>Dikarya</taxon>
        <taxon>Ascomycota</taxon>
        <taxon>Pezizomycotina</taxon>
        <taxon>Dothideomycetes</taxon>
        <taxon>Dothideomycetidae</taxon>
        <taxon>Mycosphaerellales</taxon>
        <taxon>Mycosphaerellaceae</taxon>
        <taxon>Septoria</taxon>
    </lineage>
</organism>
<sequence>MWYLFRSAPEMLDGVPKATPLILRDWLNLAQFVVHWLCSIFPYVLVITLPSRHICTSRPDLDAPPPINTGSSTTKKGVATTLLLTHAALILITLPIGGQPGFLSLFNIVRFINFVILQPIFHAPHPCKLRLSSRMYTSPRKAQHVE</sequence>
<dbReference type="Proteomes" id="UP001056384">
    <property type="component" value="Chromosome 12"/>
</dbReference>
<accession>A0A9Q9B1X3</accession>
<dbReference type="AlphaFoldDB" id="A0A9Q9B1X3"/>
<feature type="transmembrane region" description="Helical" evidence="1">
    <location>
        <begin position="29"/>
        <end position="49"/>
    </location>
</feature>
<keyword evidence="1" id="KW-0812">Transmembrane</keyword>
<feature type="transmembrane region" description="Helical" evidence="1">
    <location>
        <begin position="77"/>
        <end position="96"/>
    </location>
</feature>
<evidence type="ECO:0000313" key="3">
    <source>
        <dbReference type="Proteomes" id="UP001056384"/>
    </source>
</evidence>
<proteinExistence type="predicted"/>
<protein>
    <submittedName>
        <fullName evidence="2">Uncharacterized protein</fullName>
    </submittedName>
</protein>
<keyword evidence="1" id="KW-0472">Membrane</keyword>